<feature type="compositionally biased region" description="Polar residues" evidence="1">
    <location>
        <begin position="1"/>
        <end position="13"/>
    </location>
</feature>
<dbReference type="InParanoid" id="A0A0D0D983"/>
<gene>
    <name evidence="2" type="ORF">PAXRUDRAFT_15848</name>
</gene>
<proteinExistence type="predicted"/>
<keyword evidence="3" id="KW-1185">Reference proteome</keyword>
<sequence>MPSQNHISSTKVPPTNPYGGWNSSHLEDPDIANEIHEHLQSIGKYVRAQDIDDYLDKEDVRTRFQIKETISLVTAKRWMHRMDYRWTHNLKGQYVDGHERDDVIWYHQNVFLKQWAKMEEYMHTWDPDESVNNTNHPADSTSSPHKKICIWFHDKNETTTPYTKGEGASLMVADFVLADHGWLCSPNGKESARVLFKAGKSQDGYFTNDDIVAQSQNTIKQVKEHFPGEDHVFVFDNATTHLKRPDDTILAHKMPKYPSKEGTNWGIEVTAKDVAGKIIYRTDGKPSKVKVQMGDSTFADGSPQSLYFPNGHPRAGIFKGMAIILKERGYSDMSRLNIAVADVLYNEPNFINVKSTLELACASEEVHVLFLPKFHCELNFIKQCWGHASSMGEQEIPRSLSPPKLDS</sequence>
<dbReference type="PANTHER" id="PTHR35871">
    <property type="entry name" value="EXPRESSED PROTEIN"/>
    <property type="match status" value="1"/>
</dbReference>
<feature type="region of interest" description="Disordered" evidence="1">
    <location>
        <begin position="1"/>
        <end position="25"/>
    </location>
</feature>
<dbReference type="GO" id="GO:0003676">
    <property type="term" value="F:nucleic acid binding"/>
    <property type="evidence" value="ECO:0007669"/>
    <property type="project" value="InterPro"/>
</dbReference>
<evidence type="ECO:0000256" key="1">
    <source>
        <dbReference type="SAM" id="MobiDB-lite"/>
    </source>
</evidence>
<accession>A0A0D0D983</accession>
<dbReference type="OrthoDB" id="10039611at2759"/>
<organism evidence="2 3">
    <name type="scientific">Paxillus rubicundulus Ve08.2h10</name>
    <dbReference type="NCBI Taxonomy" id="930991"/>
    <lineage>
        <taxon>Eukaryota</taxon>
        <taxon>Fungi</taxon>
        <taxon>Dikarya</taxon>
        <taxon>Basidiomycota</taxon>
        <taxon>Agaricomycotina</taxon>
        <taxon>Agaricomycetes</taxon>
        <taxon>Agaricomycetidae</taxon>
        <taxon>Boletales</taxon>
        <taxon>Paxilineae</taxon>
        <taxon>Paxillaceae</taxon>
        <taxon>Paxillus</taxon>
    </lineage>
</organism>
<name>A0A0D0D983_9AGAM</name>
<dbReference type="AlphaFoldDB" id="A0A0D0D983"/>
<dbReference type="Proteomes" id="UP000054538">
    <property type="component" value="Unassembled WGS sequence"/>
</dbReference>
<protein>
    <submittedName>
        <fullName evidence="2">Uncharacterized protein</fullName>
    </submittedName>
</protein>
<evidence type="ECO:0000313" key="2">
    <source>
        <dbReference type="EMBL" id="KIK80326.1"/>
    </source>
</evidence>
<dbReference type="InterPro" id="IPR036397">
    <property type="entry name" value="RNaseH_sf"/>
</dbReference>
<reference evidence="3" key="2">
    <citation type="submission" date="2015-01" db="EMBL/GenBank/DDBJ databases">
        <title>Evolutionary Origins and Diversification of the Mycorrhizal Mutualists.</title>
        <authorList>
            <consortium name="DOE Joint Genome Institute"/>
            <consortium name="Mycorrhizal Genomics Consortium"/>
            <person name="Kohler A."/>
            <person name="Kuo A."/>
            <person name="Nagy L.G."/>
            <person name="Floudas D."/>
            <person name="Copeland A."/>
            <person name="Barry K.W."/>
            <person name="Cichocki N."/>
            <person name="Veneault-Fourrey C."/>
            <person name="LaButti K."/>
            <person name="Lindquist E.A."/>
            <person name="Lipzen A."/>
            <person name="Lundell T."/>
            <person name="Morin E."/>
            <person name="Murat C."/>
            <person name="Riley R."/>
            <person name="Ohm R."/>
            <person name="Sun H."/>
            <person name="Tunlid A."/>
            <person name="Henrissat B."/>
            <person name="Grigoriev I.V."/>
            <person name="Hibbett D.S."/>
            <person name="Martin F."/>
        </authorList>
    </citation>
    <scope>NUCLEOTIDE SEQUENCE [LARGE SCALE GENOMIC DNA]</scope>
    <source>
        <strain evidence="3">Ve08.2h10</strain>
    </source>
</reference>
<evidence type="ECO:0000313" key="3">
    <source>
        <dbReference type="Proteomes" id="UP000054538"/>
    </source>
</evidence>
<dbReference type="PANTHER" id="PTHR35871:SF1">
    <property type="entry name" value="CXC1-LIKE CYSTEINE CLUSTER ASSOCIATED WITH KDZ TRANSPOSASES DOMAIN-CONTAINING PROTEIN"/>
    <property type="match status" value="1"/>
</dbReference>
<dbReference type="Gene3D" id="3.30.420.10">
    <property type="entry name" value="Ribonuclease H-like superfamily/Ribonuclease H"/>
    <property type="match status" value="1"/>
</dbReference>
<dbReference type="HOGENOM" id="CLU_005726_1_1_1"/>
<reference evidence="2 3" key="1">
    <citation type="submission" date="2014-04" db="EMBL/GenBank/DDBJ databases">
        <authorList>
            <consortium name="DOE Joint Genome Institute"/>
            <person name="Kuo A."/>
            <person name="Kohler A."/>
            <person name="Jargeat P."/>
            <person name="Nagy L.G."/>
            <person name="Floudas D."/>
            <person name="Copeland A."/>
            <person name="Barry K.W."/>
            <person name="Cichocki N."/>
            <person name="Veneault-Fourrey C."/>
            <person name="LaButti K."/>
            <person name="Lindquist E.A."/>
            <person name="Lipzen A."/>
            <person name="Lundell T."/>
            <person name="Morin E."/>
            <person name="Murat C."/>
            <person name="Sun H."/>
            <person name="Tunlid A."/>
            <person name="Henrissat B."/>
            <person name="Grigoriev I.V."/>
            <person name="Hibbett D.S."/>
            <person name="Martin F."/>
            <person name="Nordberg H.P."/>
            <person name="Cantor M.N."/>
            <person name="Hua S.X."/>
        </authorList>
    </citation>
    <scope>NUCLEOTIDE SEQUENCE [LARGE SCALE GENOMIC DNA]</scope>
    <source>
        <strain evidence="2 3">Ve08.2h10</strain>
    </source>
</reference>
<dbReference type="EMBL" id="KN826046">
    <property type="protein sequence ID" value="KIK80326.1"/>
    <property type="molecule type" value="Genomic_DNA"/>
</dbReference>